<sequence length="110" mass="12318">MMWTTGCGFDQTILPSAMKGGKSKSVLFDAFLLVLELKKLEKTARWKLINNIWVEALLYAAHSCEGYEHSKRLSAGGEVLSHVWLLLAHFGIFKQVNTSEGHSIAKLLKK</sequence>
<protein>
    <recommendedName>
        <fullName evidence="3">DUF4220 domain-containing protein</fullName>
    </recommendedName>
</protein>
<dbReference type="InterPro" id="IPR007658">
    <property type="entry name" value="DUF594"/>
</dbReference>
<proteinExistence type="predicted"/>
<dbReference type="EMBL" id="MTKT01005554">
    <property type="protein sequence ID" value="OWM66161.1"/>
    <property type="molecule type" value="Genomic_DNA"/>
</dbReference>
<dbReference type="Pfam" id="PF04578">
    <property type="entry name" value="DUF594"/>
    <property type="match status" value="1"/>
</dbReference>
<gene>
    <name evidence="1" type="ORF">CDL15_Pgr013378</name>
</gene>
<comment type="caution">
    <text evidence="1">The sequence shown here is derived from an EMBL/GenBank/DDBJ whole genome shotgun (WGS) entry which is preliminary data.</text>
</comment>
<reference evidence="2" key="1">
    <citation type="journal article" date="2017" name="Plant J.">
        <title>The pomegranate (Punica granatum L.) genome and the genomics of punicalagin biosynthesis.</title>
        <authorList>
            <person name="Qin G."/>
            <person name="Xu C."/>
            <person name="Ming R."/>
            <person name="Tang H."/>
            <person name="Guyot R."/>
            <person name="Kramer E.M."/>
            <person name="Hu Y."/>
            <person name="Yi X."/>
            <person name="Qi Y."/>
            <person name="Xu X."/>
            <person name="Gao Z."/>
            <person name="Pan H."/>
            <person name="Jian J."/>
            <person name="Tian Y."/>
            <person name="Yue Z."/>
            <person name="Xu Y."/>
        </authorList>
    </citation>
    <scope>NUCLEOTIDE SEQUENCE [LARGE SCALE GENOMIC DNA]</scope>
    <source>
        <strain evidence="2">cv. Dabenzi</strain>
    </source>
</reference>
<name>A0A218W1L6_PUNGR</name>
<dbReference type="PANTHER" id="PTHR31325">
    <property type="entry name" value="OS01G0798800 PROTEIN-RELATED"/>
    <property type="match status" value="1"/>
</dbReference>
<evidence type="ECO:0008006" key="3">
    <source>
        <dbReference type="Google" id="ProtNLM"/>
    </source>
</evidence>
<organism evidence="1 2">
    <name type="scientific">Punica granatum</name>
    <name type="common">Pomegranate</name>
    <dbReference type="NCBI Taxonomy" id="22663"/>
    <lineage>
        <taxon>Eukaryota</taxon>
        <taxon>Viridiplantae</taxon>
        <taxon>Streptophyta</taxon>
        <taxon>Embryophyta</taxon>
        <taxon>Tracheophyta</taxon>
        <taxon>Spermatophyta</taxon>
        <taxon>Magnoliopsida</taxon>
        <taxon>eudicotyledons</taxon>
        <taxon>Gunneridae</taxon>
        <taxon>Pentapetalae</taxon>
        <taxon>rosids</taxon>
        <taxon>malvids</taxon>
        <taxon>Myrtales</taxon>
        <taxon>Lythraceae</taxon>
        <taxon>Punica</taxon>
    </lineage>
</organism>
<dbReference type="Proteomes" id="UP000197138">
    <property type="component" value="Unassembled WGS sequence"/>
</dbReference>
<accession>A0A218W1L6</accession>
<dbReference type="AlphaFoldDB" id="A0A218W1L6"/>
<evidence type="ECO:0000313" key="2">
    <source>
        <dbReference type="Proteomes" id="UP000197138"/>
    </source>
</evidence>
<evidence type="ECO:0000313" key="1">
    <source>
        <dbReference type="EMBL" id="OWM66161.1"/>
    </source>
</evidence>